<gene>
    <name evidence="2" type="ORF">SAMN05661093_10033</name>
</gene>
<sequence>MGVGHRAALGQQRRDPHIATLNIPWTAAYNPDIDWDPVKSFVIVRNLDAAVDPEILRDNRWHGAEHDIWSVGWPAGNYRAELHSPHSCQEPRSTSTTGDGVRPPSGTHASRTAV</sequence>
<evidence type="ECO:0000313" key="2">
    <source>
        <dbReference type="EMBL" id="SMD26450.1"/>
    </source>
</evidence>
<dbReference type="AlphaFoldDB" id="A0A1W2FWZ3"/>
<feature type="compositionally biased region" description="Polar residues" evidence="1">
    <location>
        <begin position="86"/>
        <end position="98"/>
    </location>
</feature>
<keyword evidence="3" id="KW-1185">Reference proteome</keyword>
<organism evidence="2 3">
    <name type="scientific">Kibdelosporangium aridum</name>
    <dbReference type="NCBI Taxonomy" id="2030"/>
    <lineage>
        <taxon>Bacteria</taxon>
        <taxon>Bacillati</taxon>
        <taxon>Actinomycetota</taxon>
        <taxon>Actinomycetes</taxon>
        <taxon>Pseudonocardiales</taxon>
        <taxon>Pseudonocardiaceae</taxon>
        <taxon>Kibdelosporangium</taxon>
    </lineage>
</organism>
<proteinExistence type="predicted"/>
<dbReference type="EMBL" id="FWXV01000014">
    <property type="protein sequence ID" value="SMD26450.1"/>
    <property type="molecule type" value="Genomic_DNA"/>
</dbReference>
<name>A0A1W2FWZ3_KIBAR</name>
<evidence type="ECO:0000256" key="1">
    <source>
        <dbReference type="SAM" id="MobiDB-lite"/>
    </source>
</evidence>
<protein>
    <submittedName>
        <fullName evidence="2">Uncharacterized protein</fullName>
    </submittedName>
</protein>
<dbReference type="Proteomes" id="UP000192674">
    <property type="component" value="Unassembled WGS sequence"/>
</dbReference>
<accession>A0A1W2FWZ3</accession>
<evidence type="ECO:0000313" key="3">
    <source>
        <dbReference type="Proteomes" id="UP000192674"/>
    </source>
</evidence>
<reference evidence="2 3" key="1">
    <citation type="submission" date="2017-04" db="EMBL/GenBank/DDBJ databases">
        <authorList>
            <person name="Afonso C.L."/>
            <person name="Miller P.J."/>
            <person name="Scott M.A."/>
            <person name="Spackman E."/>
            <person name="Goraichik I."/>
            <person name="Dimitrov K.M."/>
            <person name="Suarez D.L."/>
            <person name="Swayne D.E."/>
        </authorList>
    </citation>
    <scope>NUCLEOTIDE SEQUENCE [LARGE SCALE GENOMIC DNA]</scope>
    <source>
        <strain evidence="2 3">DSM 43828</strain>
    </source>
</reference>
<feature type="region of interest" description="Disordered" evidence="1">
    <location>
        <begin position="80"/>
        <end position="114"/>
    </location>
</feature>